<evidence type="ECO:0000313" key="2">
    <source>
        <dbReference type="EMBL" id="KAG2199573.1"/>
    </source>
</evidence>
<feature type="non-terminal residue" evidence="2">
    <location>
        <position position="1"/>
    </location>
</feature>
<dbReference type="EMBL" id="JAEPRD010000094">
    <property type="protein sequence ID" value="KAG2199573.1"/>
    <property type="molecule type" value="Genomic_DNA"/>
</dbReference>
<proteinExistence type="predicted"/>
<name>A0A8H7QXJ5_9FUNG</name>
<feature type="region of interest" description="Disordered" evidence="1">
    <location>
        <begin position="1"/>
        <end position="30"/>
    </location>
</feature>
<protein>
    <recommendedName>
        <fullName evidence="4">Endonuclease/exonuclease/phosphatase domain-containing protein</fullName>
    </recommendedName>
</protein>
<dbReference type="OrthoDB" id="2208330at2759"/>
<evidence type="ECO:0000256" key="1">
    <source>
        <dbReference type="SAM" id="MobiDB-lite"/>
    </source>
</evidence>
<evidence type="ECO:0008006" key="4">
    <source>
        <dbReference type="Google" id="ProtNLM"/>
    </source>
</evidence>
<reference evidence="2" key="1">
    <citation type="submission" date="2020-12" db="EMBL/GenBank/DDBJ databases">
        <title>Metabolic potential, ecology and presence of endohyphal bacteria is reflected in genomic diversity of Mucoromycotina.</title>
        <authorList>
            <person name="Muszewska A."/>
            <person name="Okrasinska A."/>
            <person name="Steczkiewicz K."/>
            <person name="Drgas O."/>
            <person name="Orlowska M."/>
            <person name="Perlinska-Lenart U."/>
            <person name="Aleksandrzak-Piekarczyk T."/>
            <person name="Szatraj K."/>
            <person name="Zielenkiewicz U."/>
            <person name="Pilsyk S."/>
            <person name="Malc E."/>
            <person name="Mieczkowski P."/>
            <person name="Kruszewska J.S."/>
            <person name="Biernat P."/>
            <person name="Pawlowska J."/>
        </authorList>
    </citation>
    <scope>NUCLEOTIDE SEQUENCE</scope>
    <source>
        <strain evidence="2">WA0000017839</strain>
    </source>
</reference>
<dbReference type="InterPro" id="IPR036691">
    <property type="entry name" value="Endo/exonu/phosph_ase_sf"/>
</dbReference>
<comment type="caution">
    <text evidence="2">The sequence shown here is derived from an EMBL/GenBank/DDBJ whole genome shotgun (WGS) entry which is preliminary data.</text>
</comment>
<gene>
    <name evidence="2" type="ORF">INT47_012173</name>
</gene>
<dbReference type="Gene3D" id="3.60.10.10">
    <property type="entry name" value="Endonuclease/exonuclease/phosphatase"/>
    <property type="match status" value="1"/>
</dbReference>
<dbReference type="SUPFAM" id="SSF56219">
    <property type="entry name" value="DNase I-like"/>
    <property type="match status" value="1"/>
</dbReference>
<feature type="compositionally biased region" description="Low complexity" evidence="1">
    <location>
        <begin position="19"/>
        <end position="28"/>
    </location>
</feature>
<dbReference type="AlphaFoldDB" id="A0A8H7QXJ5"/>
<evidence type="ECO:0000313" key="3">
    <source>
        <dbReference type="Proteomes" id="UP000603453"/>
    </source>
</evidence>
<organism evidence="2 3">
    <name type="scientific">Mucor saturninus</name>
    <dbReference type="NCBI Taxonomy" id="64648"/>
    <lineage>
        <taxon>Eukaryota</taxon>
        <taxon>Fungi</taxon>
        <taxon>Fungi incertae sedis</taxon>
        <taxon>Mucoromycota</taxon>
        <taxon>Mucoromycotina</taxon>
        <taxon>Mucoromycetes</taxon>
        <taxon>Mucorales</taxon>
        <taxon>Mucorineae</taxon>
        <taxon>Mucoraceae</taxon>
        <taxon>Mucor</taxon>
    </lineage>
</organism>
<sequence>MLTTNNPHISNDSVPESFSTPTTCSPPSLKGPNILKIGTLNCRGLRKTAEPATSNQFIRCLRTQSFDLLAMSSYWSHYCGIVCFSPTLRLSEPSYDHTQRCLTVTVSHLDDLFDPVSVTVIYAPSDYRSRQAFLIPSQLNLPDSPSRSILLGGFNYSYTTTISPNNFLTAPASWLQYLKDNFQDSYVCIILQLQHSVLITCQVHQPTFHRGSSSSRIDYMFLSNDITMSCLAPSYSFIQPVWSDHMLLSITLDLPPMSRDDDTAPSTPNVGKGIWRAHPHLAVPYL</sequence>
<keyword evidence="3" id="KW-1185">Reference proteome</keyword>
<dbReference type="Proteomes" id="UP000603453">
    <property type="component" value="Unassembled WGS sequence"/>
</dbReference>
<accession>A0A8H7QXJ5</accession>
<feature type="compositionally biased region" description="Polar residues" evidence="1">
    <location>
        <begin position="1"/>
        <end position="18"/>
    </location>
</feature>